<comment type="caution">
    <text evidence="3">The sequence shown here is derived from an EMBL/GenBank/DDBJ whole genome shotgun (WGS) entry which is preliminary data.</text>
</comment>
<evidence type="ECO:0000256" key="1">
    <source>
        <dbReference type="SAM" id="MobiDB-lite"/>
    </source>
</evidence>
<sequence>MTSKDTMAYQSCQVVPGEDELPCVQRGYGERPRLCNVHRQEYTRLTASYKARAEEADKLYEEVCGKDWEDRSLWNMRALTDALGAAARCQNAIEEEILGRRRHHDRFFADRFALAGDGGHQAWIRRRQEKAREVEAIAKQLRVCKTKLAEEQTQKAAARRREEEAAIWERASLYTPTDRQATSRYSDLRDDPLEPESYQTRMICMVLQPGSKTMRCKRVVAWGETICQQHSEELSIATHKLMLQRARKRVHLQDDIDWVSWRVSTRAQYDLHTLNEDIATVIEFKELLSSIDALTAEIDRLSTEAPESPSQADDYAQADDLLRQLRTIRTKPPRAQARSSHAPPPRGDDAFGEGGSWVSTVLMAVGTAAAVWFGFRR</sequence>
<evidence type="ECO:0000313" key="4">
    <source>
        <dbReference type="Proteomes" id="UP001215151"/>
    </source>
</evidence>
<protein>
    <submittedName>
        <fullName evidence="3">Uncharacterized protein</fullName>
    </submittedName>
</protein>
<keyword evidence="2" id="KW-0472">Membrane</keyword>
<keyword evidence="2" id="KW-1133">Transmembrane helix</keyword>
<dbReference type="AlphaFoldDB" id="A0AAD7TPG8"/>
<gene>
    <name evidence="3" type="ORF">ONZ51_g8409</name>
</gene>
<accession>A0AAD7TPG8</accession>
<evidence type="ECO:0000313" key="3">
    <source>
        <dbReference type="EMBL" id="KAJ8472596.1"/>
    </source>
</evidence>
<dbReference type="Proteomes" id="UP001215151">
    <property type="component" value="Unassembled WGS sequence"/>
</dbReference>
<keyword evidence="4" id="KW-1185">Reference proteome</keyword>
<name>A0AAD7TPG8_9APHY</name>
<keyword evidence="2" id="KW-0812">Transmembrane</keyword>
<organism evidence="3 4">
    <name type="scientific">Trametes cubensis</name>
    <dbReference type="NCBI Taxonomy" id="1111947"/>
    <lineage>
        <taxon>Eukaryota</taxon>
        <taxon>Fungi</taxon>
        <taxon>Dikarya</taxon>
        <taxon>Basidiomycota</taxon>
        <taxon>Agaricomycotina</taxon>
        <taxon>Agaricomycetes</taxon>
        <taxon>Polyporales</taxon>
        <taxon>Polyporaceae</taxon>
        <taxon>Trametes</taxon>
    </lineage>
</organism>
<dbReference type="EMBL" id="JAPEVG010000253">
    <property type="protein sequence ID" value="KAJ8472596.1"/>
    <property type="molecule type" value="Genomic_DNA"/>
</dbReference>
<feature type="transmembrane region" description="Helical" evidence="2">
    <location>
        <begin position="354"/>
        <end position="375"/>
    </location>
</feature>
<feature type="region of interest" description="Disordered" evidence="1">
    <location>
        <begin position="328"/>
        <end position="353"/>
    </location>
</feature>
<reference evidence="3" key="1">
    <citation type="submission" date="2022-11" db="EMBL/GenBank/DDBJ databases">
        <title>Genome Sequence of Cubamyces cubensis.</title>
        <authorList>
            <person name="Buettner E."/>
        </authorList>
    </citation>
    <scope>NUCLEOTIDE SEQUENCE</scope>
    <source>
        <strain evidence="3">MPL-01</strain>
    </source>
</reference>
<proteinExistence type="predicted"/>
<evidence type="ECO:0000256" key="2">
    <source>
        <dbReference type="SAM" id="Phobius"/>
    </source>
</evidence>